<keyword evidence="1" id="KW-0472">Membrane</keyword>
<dbReference type="AlphaFoldDB" id="A0AAX0B825"/>
<proteinExistence type="predicted"/>
<evidence type="ECO:0000256" key="1">
    <source>
        <dbReference type="SAM" id="Phobius"/>
    </source>
</evidence>
<feature type="transmembrane region" description="Helical" evidence="1">
    <location>
        <begin position="9"/>
        <end position="32"/>
    </location>
</feature>
<keyword evidence="1" id="KW-0812">Transmembrane</keyword>
<organism evidence="2 3">
    <name type="scientific">Clostridium beijerinckii</name>
    <name type="common">Clostridium MP</name>
    <dbReference type="NCBI Taxonomy" id="1520"/>
    <lineage>
        <taxon>Bacteria</taxon>
        <taxon>Bacillati</taxon>
        <taxon>Bacillota</taxon>
        <taxon>Clostridia</taxon>
        <taxon>Eubacteriales</taxon>
        <taxon>Clostridiaceae</taxon>
        <taxon>Clostridium</taxon>
    </lineage>
</organism>
<dbReference type="EMBL" id="JABSWW010000001">
    <property type="protein sequence ID" value="NRT91545.1"/>
    <property type="molecule type" value="Genomic_DNA"/>
</dbReference>
<gene>
    <name evidence="2" type="ORF">B0H41_005224</name>
</gene>
<accession>A0AAX0B825</accession>
<keyword evidence="1" id="KW-1133">Transmembrane helix</keyword>
<evidence type="ECO:0000313" key="2">
    <source>
        <dbReference type="EMBL" id="NRT91545.1"/>
    </source>
</evidence>
<dbReference type="Proteomes" id="UP001193748">
    <property type="component" value="Unassembled WGS sequence"/>
</dbReference>
<reference evidence="2" key="2">
    <citation type="journal article" date="2022" name="Nat. Biotechnol.">
        <title>Carbon-negative production of acetone and isopropanol by gas fermentation at industrial pilot scale.</title>
        <authorList>
            <person name="Liew F.E."/>
            <person name="Nogle R."/>
            <person name="Abdalla T."/>
            <person name="Rasor B.J."/>
            <person name="Canter C."/>
            <person name="Jensen R.O."/>
            <person name="Wang L."/>
            <person name="Strutz J."/>
            <person name="Chirania P."/>
            <person name="De Tissera S."/>
            <person name="Mueller A.P."/>
            <person name="Ruan Z."/>
            <person name="Gao A."/>
            <person name="Tran L."/>
            <person name="Engle N.L."/>
            <person name="Bromley J.C."/>
            <person name="Daniell J."/>
            <person name="Conrado R."/>
            <person name="Tschaplinski T.J."/>
            <person name="Giannone R.J."/>
            <person name="Hettich R.L."/>
            <person name="Karim A.S."/>
            <person name="Simpson S.D."/>
            <person name="Brown S.D."/>
            <person name="Leang C."/>
            <person name="Jewett M.C."/>
            <person name="Kopke M."/>
        </authorList>
    </citation>
    <scope>NUCLEOTIDE SEQUENCE</scope>
    <source>
        <strain evidence="2">DJ080</strain>
    </source>
</reference>
<sequence>MKEIRTLNIFYIVLGTAGLKVYIYVINLAYFYELGLIRVEKKKDLNINL</sequence>
<name>A0AAX0B825_CLOBE</name>
<dbReference type="RefSeq" id="WP_168980855.1">
    <property type="nucleotide sequence ID" value="NZ_JABAGD010000001.1"/>
</dbReference>
<reference evidence="2" key="1">
    <citation type="submission" date="2020-05" db="EMBL/GenBank/DDBJ databases">
        <authorList>
            <person name="Brown S."/>
            <person name="Huntemann M."/>
            <person name="Clum A."/>
            <person name="Spunde A."/>
            <person name="Palaniappan K."/>
            <person name="Ritter S."/>
            <person name="Mikhailova N."/>
            <person name="Chen I.-M."/>
            <person name="Stamatis D."/>
            <person name="Reddy T."/>
            <person name="O'Malley R."/>
            <person name="Daum C."/>
            <person name="Shapiro N."/>
            <person name="Ivanova N."/>
            <person name="Kyrpides N."/>
            <person name="Woyke T."/>
        </authorList>
    </citation>
    <scope>NUCLEOTIDE SEQUENCE</scope>
    <source>
        <strain evidence="2">DJ080</strain>
    </source>
</reference>
<comment type="caution">
    <text evidence="2">The sequence shown here is derived from an EMBL/GenBank/DDBJ whole genome shotgun (WGS) entry which is preliminary data.</text>
</comment>
<protein>
    <submittedName>
        <fullName evidence="2">Uncharacterized protein</fullName>
    </submittedName>
</protein>
<evidence type="ECO:0000313" key="3">
    <source>
        <dbReference type="Proteomes" id="UP001193748"/>
    </source>
</evidence>